<evidence type="ECO:0000259" key="2">
    <source>
        <dbReference type="Pfam" id="PF12937"/>
    </source>
</evidence>
<evidence type="ECO:0000256" key="1">
    <source>
        <dbReference type="SAM" id="MobiDB-lite"/>
    </source>
</evidence>
<name>A0AAD7JT63_9AGAR</name>
<evidence type="ECO:0000313" key="4">
    <source>
        <dbReference type="Proteomes" id="UP001215280"/>
    </source>
</evidence>
<dbReference type="Pfam" id="PF12937">
    <property type="entry name" value="F-box-like"/>
    <property type="match status" value="1"/>
</dbReference>
<dbReference type="Gene3D" id="1.20.1280.50">
    <property type="match status" value="1"/>
</dbReference>
<dbReference type="EMBL" id="JARJLG010000022">
    <property type="protein sequence ID" value="KAJ7771145.1"/>
    <property type="molecule type" value="Genomic_DNA"/>
</dbReference>
<evidence type="ECO:0000313" key="3">
    <source>
        <dbReference type="EMBL" id="KAJ7771145.1"/>
    </source>
</evidence>
<organism evidence="3 4">
    <name type="scientific">Mycena maculata</name>
    <dbReference type="NCBI Taxonomy" id="230809"/>
    <lineage>
        <taxon>Eukaryota</taxon>
        <taxon>Fungi</taxon>
        <taxon>Dikarya</taxon>
        <taxon>Basidiomycota</taxon>
        <taxon>Agaricomycotina</taxon>
        <taxon>Agaricomycetes</taxon>
        <taxon>Agaricomycetidae</taxon>
        <taxon>Agaricales</taxon>
        <taxon>Marasmiineae</taxon>
        <taxon>Mycenaceae</taxon>
        <taxon>Mycena</taxon>
    </lineage>
</organism>
<gene>
    <name evidence="3" type="ORF">DFH07DRAFT_805071</name>
</gene>
<feature type="compositionally biased region" description="Low complexity" evidence="1">
    <location>
        <begin position="114"/>
        <end position="134"/>
    </location>
</feature>
<dbReference type="AlphaFoldDB" id="A0AAD7JT63"/>
<dbReference type="Proteomes" id="UP001215280">
    <property type="component" value="Unassembled WGS sequence"/>
</dbReference>
<accession>A0AAD7JT63</accession>
<sequence>MAVTTKEINQLLLFPTAELPPELLAEIFCHRVPAESFSTNGVANMGAIIAAALNVSQVCSYWRKIAHGTSMARQLWVDGFESDVGQTTQNSIWHRQKPGWNGNTHFPSPSTFMGRGRTGNSSRSSRSCCPRVGSTFPRSSRPTWLGIFPSARKIHLGASTISASGAGDCCIQLVVA</sequence>
<proteinExistence type="predicted"/>
<feature type="region of interest" description="Disordered" evidence="1">
    <location>
        <begin position="96"/>
        <end position="134"/>
    </location>
</feature>
<feature type="domain" description="F-box" evidence="2">
    <location>
        <begin position="17"/>
        <end position="73"/>
    </location>
</feature>
<comment type="caution">
    <text evidence="3">The sequence shown here is derived from an EMBL/GenBank/DDBJ whole genome shotgun (WGS) entry which is preliminary data.</text>
</comment>
<protein>
    <recommendedName>
        <fullName evidence="2">F-box domain-containing protein</fullName>
    </recommendedName>
</protein>
<reference evidence="3" key="1">
    <citation type="submission" date="2023-03" db="EMBL/GenBank/DDBJ databases">
        <title>Massive genome expansion in bonnet fungi (Mycena s.s.) driven by repeated elements and novel gene families across ecological guilds.</title>
        <authorList>
            <consortium name="Lawrence Berkeley National Laboratory"/>
            <person name="Harder C.B."/>
            <person name="Miyauchi S."/>
            <person name="Viragh M."/>
            <person name="Kuo A."/>
            <person name="Thoen E."/>
            <person name="Andreopoulos B."/>
            <person name="Lu D."/>
            <person name="Skrede I."/>
            <person name="Drula E."/>
            <person name="Henrissat B."/>
            <person name="Morin E."/>
            <person name="Kohler A."/>
            <person name="Barry K."/>
            <person name="LaButti K."/>
            <person name="Morin E."/>
            <person name="Salamov A."/>
            <person name="Lipzen A."/>
            <person name="Mereny Z."/>
            <person name="Hegedus B."/>
            <person name="Baldrian P."/>
            <person name="Stursova M."/>
            <person name="Weitz H."/>
            <person name="Taylor A."/>
            <person name="Grigoriev I.V."/>
            <person name="Nagy L.G."/>
            <person name="Martin F."/>
            <person name="Kauserud H."/>
        </authorList>
    </citation>
    <scope>NUCLEOTIDE SEQUENCE</scope>
    <source>
        <strain evidence="3">CBHHK188m</strain>
    </source>
</reference>
<dbReference type="CDD" id="cd09917">
    <property type="entry name" value="F-box_SF"/>
    <property type="match status" value="1"/>
</dbReference>
<keyword evidence="4" id="KW-1185">Reference proteome</keyword>
<feature type="compositionally biased region" description="Polar residues" evidence="1">
    <location>
        <begin position="101"/>
        <end position="111"/>
    </location>
</feature>
<dbReference type="InterPro" id="IPR001810">
    <property type="entry name" value="F-box_dom"/>
</dbReference>